<dbReference type="InterPro" id="IPR001480">
    <property type="entry name" value="Bulb-type_lectin_dom"/>
</dbReference>
<dbReference type="KEGG" id="acab:QRX50_26515"/>
<evidence type="ECO:0000313" key="3">
    <source>
        <dbReference type="EMBL" id="WIX75104.1"/>
    </source>
</evidence>
<dbReference type="AlphaFoldDB" id="A0A9Y2I863"/>
<keyword evidence="1" id="KW-0732">Signal</keyword>
<feature type="chain" id="PRO_5040907090" description="Bulb-type lectin domain-containing protein" evidence="1">
    <location>
        <begin position="20"/>
        <end position="138"/>
    </location>
</feature>
<protein>
    <recommendedName>
        <fullName evidence="2">Bulb-type lectin domain-containing protein</fullName>
    </recommendedName>
</protein>
<accession>A0A9Y2I863</accession>
<dbReference type="SUPFAM" id="SSF51110">
    <property type="entry name" value="alpha-D-mannose-specific plant lectins"/>
    <property type="match status" value="1"/>
</dbReference>
<gene>
    <name evidence="3" type="ORF">QRX50_26515</name>
</gene>
<reference evidence="3 4" key="1">
    <citation type="submission" date="2023-06" db="EMBL/GenBank/DDBJ databases">
        <authorList>
            <person name="Oyuntsetseg B."/>
            <person name="Kim S.B."/>
        </authorList>
    </citation>
    <scope>NUCLEOTIDE SEQUENCE [LARGE SCALE GENOMIC DNA]</scope>
    <source>
        <strain evidence="3 4">2-15</strain>
    </source>
</reference>
<name>A0A9Y2I863_9PSEU</name>
<evidence type="ECO:0000259" key="2">
    <source>
        <dbReference type="PROSITE" id="PS50927"/>
    </source>
</evidence>
<dbReference type="EMBL" id="CP127294">
    <property type="protein sequence ID" value="WIX75104.1"/>
    <property type="molecule type" value="Genomic_DNA"/>
</dbReference>
<dbReference type="PROSITE" id="PS50927">
    <property type="entry name" value="BULB_LECTIN"/>
    <property type="match status" value="1"/>
</dbReference>
<feature type="domain" description="Bulb-type lectin" evidence="2">
    <location>
        <begin position="28"/>
        <end position="138"/>
    </location>
</feature>
<dbReference type="RefSeq" id="WP_285965881.1">
    <property type="nucleotide sequence ID" value="NZ_CP127294.1"/>
</dbReference>
<organism evidence="3 4">
    <name type="scientific">Amycolatopsis carbonis</name>
    <dbReference type="NCBI Taxonomy" id="715471"/>
    <lineage>
        <taxon>Bacteria</taxon>
        <taxon>Bacillati</taxon>
        <taxon>Actinomycetota</taxon>
        <taxon>Actinomycetes</taxon>
        <taxon>Pseudonocardiales</taxon>
        <taxon>Pseudonocardiaceae</taxon>
        <taxon>Amycolatopsis</taxon>
    </lineage>
</organism>
<keyword evidence="4" id="KW-1185">Reference proteome</keyword>
<evidence type="ECO:0000313" key="4">
    <source>
        <dbReference type="Proteomes" id="UP001236014"/>
    </source>
</evidence>
<dbReference type="Proteomes" id="UP001236014">
    <property type="component" value="Chromosome"/>
</dbReference>
<proteinExistence type="predicted"/>
<evidence type="ECO:0000256" key="1">
    <source>
        <dbReference type="SAM" id="SignalP"/>
    </source>
</evidence>
<sequence>MAVASTAGVAALAPAAADAATSCSSVTTPTLLRGCSLYDNQFILSAPEENYNLLMRPDGNLVEYRARACWSSRTSGAGNYATYTQLGSLVVYNNRGVPLWSSNTNGGGTTVSINDLGGALYVGTTKIFGGSCAPGNPV</sequence>
<feature type="signal peptide" evidence="1">
    <location>
        <begin position="1"/>
        <end position="19"/>
    </location>
</feature>
<dbReference type="Gene3D" id="2.90.10.30">
    <property type="match status" value="1"/>
</dbReference>
<dbReference type="InterPro" id="IPR036426">
    <property type="entry name" value="Bulb-type_lectin_dom_sf"/>
</dbReference>